<dbReference type="AlphaFoldDB" id="A0A0U5JDF2"/>
<dbReference type="PATRIC" id="fig|389348.3.peg.885"/>
<gene>
    <name evidence="1" type="ORF">PNK_0806</name>
</gene>
<dbReference type="Proteomes" id="UP000069902">
    <property type="component" value="Chromosome cPNK"/>
</dbReference>
<dbReference type="EMBL" id="LN879502">
    <property type="protein sequence ID" value="CUI16431.1"/>
    <property type="molecule type" value="Genomic_DNA"/>
</dbReference>
<dbReference type="InterPro" id="IPR007922">
    <property type="entry name" value="DciA-like"/>
</dbReference>
<name>A0A0U5JDF2_9BACT</name>
<accession>A0A0U5JDF2</accession>
<dbReference type="PANTHER" id="PTHR36456:SF1">
    <property type="entry name" value="UPF0232 PROTEIN SCO3875"/>
    <property type="match status" value="1"/>
</dbReference>
<evidence type="ECO:0000313" key="2">
    <source>
        <dbReference type="Proteomes" id="UP000069902"/>
    </source>
</evidence>
<dbReference type="PANTHER" id="PTHR36456">
    <property type="entry name" value="UPF0232 PROTEIN SCO3875"/>
    <property type="match status" value="1"/>
</dbReference>
<sequence length="112" mass="12650">MGKPYSRTPRYYDGTGVTTHRINDLLPDVLSKIGEVYQQRSDLILTMWPSIIGPKLAAMTQAVSFSEGVLVVKVKNSTLYSLLSQNDKPRILSQLRQKFPHVEIKTISFRIG</sequence>
<dbReference type="STRING" id="389348.PNK_0806"/>
<evidence type="ECO:0000313" key="1">
    <source>
        <dbReference type="EMBL" id="CUI16431.1"/>
    </source>
</evidence>
<evidence type="ECO:0008006" key="3">
    <source>
        <dbReference type="Google" id="ProtNLM"/>
    </source>
</evidence>
<keyword evidence="2" id="KW-1185">Reference proteome</keyword>
<reference evidence="2" key="1">
    <citation type="submission" date="2015-09" db="EMBL/GenBank/DDBJ databases">
        <authorList>
            <person name="Bertelli C."/>
        </authorList>
    </citation>
    <scope>NUCLEOTIDE SEQUENCE [LARGE SCALE GENOMIC DNA]</scope>
    <source>
        <strain evidence="2">KNic</strain>
    </source>
</reference>
<dbReference type="InParanoid" id="A0A0U5JDF2"/>
<protein>
    <recommendedName>
        <fullName evidence="3">DUF721 domain-containing protein</fullName>
    </recommendedName>
</protein>
<dbReference type="Pfam" id="PF05258">
    <property type="entry name" value="DciA"/>
    <property type="match status" value="1"/>
</dbReference>
<dbReference type="RefSeq" id="WP_032125317.1">
    <property type="nucleotide sequence ID" value="NZ_LN879502.1"/>
</dbReference>
<dbReference type="KEGG" id="pnl:PNK_0806"/>
<proteinExistence type="predicted"/>
<organism evidence="1 2">
    <name type="scientific">Candidatus Protochlamydia naegleriophila</name>
    <dbReference type="NCBI Taxonomy" id="389348"/>
    <lineage>
        <taxon>Bacteria</taxon>
        <taxon>Pseudomonadati</taxon>
        <taxon>Chlamydiota</taxon>
        <taxon>Chlamydiia</taxon>
        <taxon>Parachlamydiales</taxon>
        <taxon>Parachlamydiaceae</taxon>
        <taxon>Candidatus Protochlamydia</taxon>
    </lineage>
</organism>